<organism evidence="2">
    <name type="scientific">Brandmavirus UC1</name>
    <dbReference type="NCBI Taxonomy" id="1424631"/>
    <lineage>
        <taxon>Viruses</taxon>
    </lineage>
</organism>
<dbReference type="EMBL" id="KF510031">
    <property type="protein sequence ID" value="AHA86930.1"/>
    <property type="molecule type" value="Genomic_RNA"/>
</dbReference>
<feature type="compositionally biased region" description="Low complexity" evidence="1">
    <location>
        <begin position="107"/>
        <end position="117"/>
    </location>
</feature>
<proteinExistence type="predicted"/>
<accession>V5NEI8</accession>
<evidence type="ECO:0000256" key="1">
    <source>
        <dbReference type="SAM" id="MobiDB-lite"/>
    </source>
</evidence>
<feature type="region of interest" description="Disordered" evidence="1">
    <location>
        <begin position="254"/>
        <end position="334"/>
    </location>
</feature>
<feature type="non-terminal residue" evidence="2">
    <location>
        <position position="1"/>
    </location>
</feature>
<name>V5NEI8_9VIRU</name>
<reference evidence="2" key="1">
    <citation type="submission" date="2013-08" db="EMBL/GenBank/DDBJ databases">
        <title>Virus sequences identified in SF wastewater.</title>
        <authorList>
            <person name="Greninger A.L."/>
            <person name="Kellogg M."/>
            <person name="DeRisi J.L."/>
        </authorList>
    </citation>
    <scope>NUCLEOTIDE SEQUENCE</scope>
</reference>
<feature type="region of interest" description="Disordered" evidence="1">
    <location>
        <begin position="100"/>
        <end position="134"/>
    </location>
</feature>
<sequence length="975" mass="107312">TKARFPQKMSHICPSLCEVPSPTLGDAEDTISKRSQRGGFGEACMAAISSVTATGVSKAAQPLDSEAKSGRDVNQITPAHSGRTGLGFYQNHMLSACGFSQDDKHSTTPSNGSSSSSDHAPTAIPHQETRLQLRSKRFTVDDTRHQPEFCFFHKVPRCVCSAYEPSLCVASSLNHSPGCACPREKDMEDQQATRILHGAREIPGPFSKRPSHEVFVLISGLWFASSNIHCLARSLRNAHGVVCTVDGRVRVYISGRLPGGSRNKGDKRRNGPHQRQQQQSQTWSPKKVKQQPTAGPLPDYDSDDDEQSSSHSSRQSKDQQRRKSSPKFQLPPGVTIPSFTPLVPVAIPSFTPPVPLGPLPTPPVPALPAIPVLPPLPVNPVVVVPAPPPMPLPSVKSVIAASRHSSVCLPAFQSDPDVPKTVRKKQDVPSQVYFGTMINLSSGDIEECFPSEECKPNGRPITSAEYARFMEDRRYRAPVRKPLACLPCFTTSLNEHVSYHTTQDPAPFVYADVSRIFDDVWDMVFGNVLSQGDFKCIPNELVYNATLSVIGSRIRNNVGRHFNFSKSRVGGVTVFDPPMAIQSRRVPVPVCPIQGLKSNPSFSLSSSASRVTGLGPTLVMEVLTPRRFGTRQYDYFPTISRKDADRYNWPLEFTWKGGILQYDTVNARHLNQLTDTGHVLAHWYVVQSTIPPPPPSAQTEPVSVILQNGFASLKKLIRKKAPPMTNRNGFYFPVSQRTGLPQLTHFKRFVPVAPAQPASFSLDTDGYYSFKVGTCYEFNPELLTTDTKNLFLHNNMTLTEKLASGFRAYPDFLLSACTSGRNKKIGTGPAVGGRITVMTSRKRIVQQPGSQDPRPFRCRQHQLLSPLSSEQDWLLEISYCGRTTYTGIRTIDSTALVNAMAVTNALLPREDPETRHKIMTEEMVRPLNNCGVSVGTYARVHTNQTAGADVLQMKGLHSRQQLNKSGMGGSIPLFL</sequence>
<protein>
    <submittedName>
        <fullName evidence="2">Gp1</fullName>
    </submittedName>
</protein>
<evidence type="ECO:0000313" key="2">
    <source>
        <dbReference type="EMBL" id="AHA86930.1"/>
    </source>
</evidence>